<dbReference type="GO" id="GO:0046872">
    <property type="term" value="F:metal ion binding"/>
    <property type="evidence" value="ECO:0007669"/>
    <property type="project" value="UniProtKB-KW"/>
</dbReference>
<keyword evidence="2" id="KW-0479">Metal-binding</keyword>
<dbReference type="AlphaFoldDB" id="A0A225NG43"/>
<evidence type="ECO:0000313" key="4">
    <source>
        <dbReference type="EMBL" id="OWU70992.1"/>
    </source>
</evidence>
<sequence>MAEPADPAVSDLLPEALALTARWCAIPSHAGDRPAQGRMAADLLDWLSAELGARILAPADAGAGAPVIHARLDIGAARTVILYNMYDVMPATPEGWRADPWTGGLSEMDGIGKVWVGRGAENNKGPLAGMLVALRDLHHSGRLAVNVEILLDGEEEHGSPSMRRYLADPQCPLPHCAGGLFPSFCEYGGGAPRIYLGFSGIAKGRLIAEGGEAGGPRSAIHSSNAPWIANPARQLVDALAAFGGPVTGELAQIELDQEAEALIDALAQTFDPQAELTFRTAARYARDGDARDLLRHVLRTASLNISSLTTSPAGDTAIIPPRAEALFDLRTPPGLEAGTLLDDQRARLDGSPVRLEVEEIAPGVRFRADSPGATALQAAYAASSTPPQVWPWAIGSAPGHAFARHADSFLIGGAGRGGNAHGIDEFLVVEGFDRFIASVQTWLTGMGAHE</sequence>
<dbReference type="InterPro" id="IPR002933">
    <property type="entry name" value="Peptidase_M20"/>
</dbReference>
<accession>A0A225NG43</accession>
<evidence type="ECO:0000256" key="2">
    <source>
        <dbReference type="ARBA" id="ARBA00022723"/>
    </source>
</evidence>
<keyword evidence="3" id="KW-0378">Hydrolase</keyword>
<dbReference type="Proteomes" id="UP000215377">
    <property type="component" value="Unassembled WGS sequence"/>
</dbReference>
<dbReference type="Gene3D" id="3.40.630.10">
    <property type="entry name" value="Zn peptidases"/>
    <property type="match status" value="1"/>
</dbReference>
<dbReference type="GO" id="GO:0008233">
    <property type="term" value="F:peptidase activity"/>
    <property type="evidence" value="ECO:0007669"/>
    <property type="project" value="UniProtKB-KW"/>
</dbReference>
<dbReference type="Gene3D" id="3.30.70.360">
    <property type="match status" value="1"/>
</dbReference>
<comment type="caution">
    <text evidence="4">The sequence shown here is derived from an EMBL/GenBank/DDBJ whole genome shotgun (WGS) entry which is preliminary data.</text>
</comment>
<name>A0A225NG43_9RHOB</name>
<evidence type="ECO:0000256" key="3">
    <source>
        <dbReference type="ARBA" id="ARBA00022801"/>
    </source>
</evidence>
<dbReference type="InterPro" id="IPR051458">
    <property type="entry name" value="Cyt/Met_Dipeptidase"/>
</dbReference>
<dbReference type="Pfam" id="PF01546">
    <property type="entry name" value="Peptidase_M20"/>
    <property type="match status" value="1"/>
</dbReference>
<evidence type="ECO:0000256" key="1">
    <source>
        <dbReference type="ARBA" id="ARBA00022670"/>
    </source>
</evidence>
<keyword evidence="1" id="KW-0645">Protease</keyword>
<organism evidence="4 5">
    <name type="scientific">Marinibacterium profundimaris</name>
    <dbReference type="NCBI Taxonomy" id="1679460"/>
    <lineage>
        <taxon>Bacteria</taxon>
        <taxon>Pseudomonadati</taxon>
        <taxon>Pseudomonadota</taxon>
        <taxon>Alphaproteobacteria</taxon>
        <taxon>Rhodobacterales</taxon>
        <taxon>Paracoccaceae</taxon>
        <taxon>Marinibacterium</taxon>
    </lineage>
</organism>
<keyword evidence="5" id="KW-1185">Reference proteome</keyword>
<proteinExistence type="predicted"/>
<dbReference type="SUPFAM" id="SSF53187">
    <property type="entry name" value="Zn-dependent exopeptidases"/>
    <property type="match status" value="1"/>
</dbReference>
<dbReference type="PANTHER" id="PTHR43270">
    <property type="entry name" value="BETA-ALA-HIS DIPEPTIDASE"/>
    <property type="match status" value="1"/>
</dbReference>
<gene>
    <name evidence="4" type="ORF">ATO3_19335</name>
</gene>
<dbReference type="EMBL" id="AQQR01000010">
    <property type="protein sequence ID" value="OWU70992.1"/>
    <property type="molecule type" value="Genomic_DNA"/>
</dbReference>
<dbReference type="PANTHER" id="PTHR43270:SF4">
    <property type="entry name" value="CARNOSINE DIPEPTIDASE 2, ISOFORM A"/>
    <property type="match status" value="1"/>
</dbReference>
<protein>
    <submittedName>
        <fullName evidence="4">Uncharacterized protein</fullName>
    </submittedName>
</protein>
<evidence type="ECO:0000313" key="5">
    <source>
        <dbReference type="Proteomes" id="UP000215377"/>
    </source>
</evidence>
<reference evidence="4 5" key="1">
    <citation type="submission" date="2013-04" db="EMBL/GenBank/DDBJ databases">
        <title>Oceanicola sp. 22II1-22F33 Genome Sequencing.</title>
        <authorList>
            <person name="Lai Q."/>
            <person name="Li G."/>
            <person name="Shao Z."/>
        </authorList>
    </citation>
    <scope>NUCLEOTIDE SEQUENCE [LARGE SCALE GENOMIC DNA]</scope>
    <source>
        <strain evidence="4 5">22II1-22F33</strain>
    </source>
</reference>
<dbReference type="GO" id="GO:0006508">
    <property type="term" value="P:proteolysis"/>
    <property type="evidence" value="ECO:0007669"/>
    <property type="project" value="UniProtKB-KW"/>
</dbReference>